<protein>
    <submittedName>
        <fullName evidence="3">Envelope fusion protein</fullName>
    </submittedName>
</protein>
<dbReference type="STRING" id="66420.A0A194QHD0"/>
<evidence type="ECO:0000256" key="1">
    <source>
        <dbReference type="SAM" id="MobiDB-lite"/>
    </source>
</evidence>
<accession>A0A194QHD0</accession>
<gene>
    <name evidence="3" type="ORF">RR46_04069</name>
</gene>
<dbReference type="AlphaFoldDB" id="A0A194QHD0"/>
<feature type="region of interest" description="Disordered" evidence="1">
    <location>
        <begin position="499"/>
        <end position="518"/>
    </location>
</feature>
<keyword evidence="4" id="KW-1185">Reference proteome</keyword>
<sequence length="518" mass="59017">MLSPLQSLYNDVSRDFTSISHIISNKISKRSAWFSGIGTAFKHIFGTLDEEDSENYNKAIQALYNNDAKLTKSITKSVMVSQSALSSVNKSLIELNLNQAKLNDVVEQLILSNKNMSNEINKLSFKAKLNQILNILQSNLMTISFKVEDLLNAILFVKNNNLHPSILTPRQLYNDITNNLKIIPKFKDLPVPLEISNIHTLMNIADLTCYYLEDKFMFIVKIPLVSLLEYNLYKNVPLPTPRVDKEHNSFAMLIPFEPFLALSKDKTSYAYLRSLDNCKHILADTYLCEISDTYTVFTNPSCEIEIITKALKSLPESCPVKLLFGNVDIWHKLRNNKWIFVQSNPTKLSIECNDQTLETTILGTGFLEIQPNCIAFHKNLKLIPKLYPKINVPKIVSEFNIISDDCCNLNQTRKNSVKITLPKIKTVSLDDLIETRTNYNQIIENLENVETTNPLNHVAFPILSIISIVLILCLVIVYICKRKSKLQDVFKLNKTTKTEDSSEPDIELPQSAPRIRIN</sequence>
<evidence type="ECO:0000256" key="2">
    <source>
        <dbReference type="SAM" id="Phobius"/>
    </source>
</evidence>
<keyword evidence="2" id="KW-0812">Transmembrane</keyword>
<evidence type="ECO:0000313" key="3">
    <source>
        <dbReference type="EMBL" id="KPJ04953.1"/>
    </source>
</evidence>
<dbReference type="EMBL" id="KQ458793">
    <property type="protein sequence ID" value="KPJ04953.1"/>
    <property type="molecule type" value="Genomic_DNA"/>
</dbReference>
<dbReference type="Proteomes" id="UP000053268">
    <property type="component" value="Unassembled WGS sequence"/>
</dbReference>
<proteinExistence type="predicted"/>
<feature type="transmembrane region" description="Helical" evidence="2">
    <location>
        <begin position="458"/>
        <end position="480"/>
    </location>
</feature>
<organism evidence="3 4">
    <name type="scientific">Papilio xuthus</name>
    <name type="common">Asian swallowtail butterfly</name>
    <dbReference type="NCBI Taxonomy" id="66420"/>
    <lineage>
        <taxon>Eukaryota</taxon>
        <taxon>Metazoa</taxon>
        <taxon>Ecdysozoa</taxon>
        <taxon>Arthropoda</taxon>
        <taxon>Hexapoda</taxon>
        <taxon>Insecta</taxon>
        <taxon>Pterygota</taxon>
        <taxon>Neoptera</taxon>
        <taxon>Endopterygota</taxon>
        <taxon>Lepidoptera</taxon>
        <taxon>Glossata</taxon>
        <taxon>Ditrysia</taxon>
        <taxon>Papilionoidea</taxon>
        <taxon>Papilionidae</taxon>
        <taxon>Papilioninae</taxon>
        <taxon>Papilio</taxon>
    </lineage>
</organism>
<dbReference type="InterPro" id="IPR022048">
    <property type="entry name" value="Envelope_fusion-like"/>
</dbReference>
<keyword evidence="2" id="KW-0472">Membrane</keyword>
<reference evidence="3 4" key="1">
    <citation type="journal article" date="2015" name="Nat. Commun.">
        <title>Outbred genome sequencing and CRISPR/Cas9 gene editing in butterflies.</title>
        <authorList>
            <person name="Li X."/>
            <person name="Fan D."/>
            <person name="Zhang W."/>
            <person name="Liu G."/>
            <person name="Zhang L."/>
            <person name="Zhao L."/>
            <person name="Fang X."/>
            <person name="Chen L."/>
            <person name="Dong Y."/>
            <person name="Chen Y."/>
            <person name="Ding Y."/>
            <person name="Zhao R."/>
            <person name="Feng M."/>
            <person name="Zhu Y."/>
            <person name="Feng Y."/>
            <person name="Jiang X."/>
            <person name="Zhu D."/>
            <person name="Xiang H."/>
            <person name="Feng X."/>
            <person name="Li S."/>
            <person name="Wang J."/>
            <person name="Zhang G."/>
            <person name="Kronforst M.R."/>
            <person name="Wang W."/>
        </authorList>
    </citation>
    <scope>NUCLEOTIDE SEQUENCE [LARGE SCALE GENOMIC DNA]</scope>
    <source>
        <strain evidence="3">Ya'a_city_454_Px</strain>
        <tissue evidence="3">Whole body</tissue>
    </source>
</reference>
<keyword evidence="2" id="KW-1133">Transmembrane helix</keyword>
<name>A0A194QHD0_PAPXU</name>
<evidence type="ECO:0000313" key="4">
    <source>
        <dbReference type="Proteomes" id="UP000053268"/>
    </source>
</evidence>
<dbReference type="Pfam" id="PF12259">
    <property type="entry name" value="Baculo_F"/>
    <property type="match status" value="1"/>
</dbReference>